<comment type="catalytic activity">
    <reaction evidence="1">
        <text>Thiol-dependent hydrolysis of ester, thioester, amide, peptide and isopeptide bonds formed by the C-terminal Gly of ubiquitin (a 76-residue protein attached to proteins as an intracellular targeting signal).</text>
        <dbReference type="EC" id="3.4.19.12"/>
    </reaction>
</comment>
<dbReference type="InterPro" id="IPR028889">
    <property type="entry name" value="USP"/>
</dbReference>
<proteinExistence type="inferred from homology"/>
<name>S9TVQ7_9TRYP</name>
<reference evidence="9 11" key="1">
    <citation type="journal article" date="2013" name="PLoS ONE">
        <title>Predicting the Proteins of Angomonas deanei, Strigomonas culicis and Their Respective Endosymbionts Reveals New Aspects of the Trypanosomatidae Family.</title>
        <authorList>
            <person name="Motta M.C."/>
            <person name="Martins A.C."/>
            <person name="de Souza S.S."/>
            <person name="Catta-Preta C.M."/>
            <person name="Silva R."/>
            <person name="Klein C.C."/>
            <person name="de Almeida L.G."/>
            <person name="de Lima Cunha O."/>
            <person name="Ciapina L.P."/>
            <person name="Brocchi M."/>
            <person name="Colabardini A.C."/>
            <person name="de Araujo Lima B."/>
            <person name="Machado C.R."/>
            <person name="de Almeida Soares C.M."/>
            <person name="Probst C.M."/>
            <person name="de Menezes C.B."/>
            <person name="Thompson C.E."/>
            <person name="Bartholomeu D.C."/>
            <person name="Gradia D.F."/>
            <person name="Pavoni D.P."/>
            <person name="Grisard E.C."/>
            <person name="Fantinatti-Garboggini F."/>
            <person name="Marchini F.K."/>
            <person name="Rodrigues-Luiz G.F."/>
            <person name="Wagner G."/>
            <person name="Goldman G.H."/>
            <person name="Fietto J.L."/>
            <person name="Elias M.C."/>
            <person name="Goldman M.H."/>
            <person name="Sagot M.F."/>
            <person name="Pereira M."/>
            <person name="Stoco P.H."/>
            <person name="de Mendonca-Neto R.P."/>
            <person name="Teixeira S.M."/>
            <person name="Maciel T.E."/>
            <person name="de Oliveira Mendes T.A."/>
            <person name="Urmenyi T.P."/>
            <person name="de Souza W."/>
            <person name="Schenkman S."/>
            <person name="de Vasconcelos A.T."/>
        </authorList>
    </citation>
    <scope>NUCLEOTIDE SEQUENCE [LARGE SCALE GENOMIC DNA]</scope>
</reference>
<dbReference type="OrthoDB" id="289038at2759"/>
<keyword evidence="6 9" id="KW-0378">Hydrolase</keyword>
<dbReference type="EC" id="3.4.19.12" evidence="3"/>
<dbReference type="GO" id="GO:0005829">
    <property type="term" value="C:cytosol"/>
    <property type="evidence" value="ECO:0007669"/>
    <property type="project" value="TreeGrafter"/>
</dbReference>
<evidence type="ECO:0000259" key="8">
    <source>
        <dbReference type="PROSITE" id="PS50235"/>
    </source>
</evidence>
<keyword evidence="5" id="KW-0833">Ubl conjugation pathway</keyword>
<dbReference type="AlphaFoldDB" id="S9TVQ7"/>
<evidence type="ECO:0000256" key="4">
    <source>
        <dbReference type="ARBA" id="ARBA00022670"/>
    </source>
</evidence>
<dbReference type="InterPro" id="IPR018200">
    <property type="entry name" value="USP_CS"/>
</dbReference>
<dbReference type="PANTHER" id="PTHR24006:SF888">
    <property type="entry name" value="UBIQUITIN CARBOXYL-TERMINAL HYDROLASE 30"/>
    <property type="match status" value="1"/>
</dbReference>
<dbReference type="Gene3D" id="3.90.70.10">
    <property type="entry name" value="Cysteine proteinases"/>
    <property type="match status" value="1"/>
</dbReference>
<dbReference type="GO" id="GO:0005634">
    <property type="term" value="C:nucleus"/>
    <property type="evidence" value="ECO:0007669"/>
    <property type="project" value="TreeGrafter"/>
</dbReference>
<sequence>MTDPTERFVGIINQGCTCYLNTVIQALFHLPSFRKEIFNLEVDEKNPVALALKNIFAQLAAQSANITTVELTNAFGWDASEATVQHDVHEMTQQLFDSLENTLKGTPKENFIRDMFSGKMVYRSTVVEGVDYVSDRLEEFYDVELVVKDKSTINESLAAFVAAEKIDGVTLEITPGAKPTKHNIERSQRFLDVPPVLLIHPNRVAFDTETFDLVTLSNRWSFDLDLDLNDFMIDESTLKLDKESLEKMTKLKAKSTRTPLGAKYRLRSILTHAGSATMGHYYAYVRFGEEWVRFDDDVVETASAAEVLKSAFGGQSVQARYRLFENERASLLVFVNEESEETVLAEEEPPESILEIAHKIEAVRKSSMNSCKVTYLVCNEHLVDVLDSVPNALAAQSREIKIDSNTPGQEAMKVFGEALGVDPRCIRLLEYNWQSVSNSLYHRLSAPYFAYMNRLYIVQILDSPKADHFVCFVRHIEDNVLSKAKVITSRSELFSAVPSGWCIVSCSGMRTNDPNVVAVKSWEDIVDGANLIICPTAADRERVRQLYEKRQLTTTDVFFVNKMHMAVPKKTFSLTLPDYTLYSALQGGVFDTLTKSKFADMPKSKEYIAFYRREGGAVSFPSSQPVWPCMKFPEGKTQETPLSLMLYSSYWNGYSGGNNVLYFTFLPIPINEVDCSTILVMNLGWAKQPRIFLRRSESQTNLNNLVRNAIMQVGSDMPDAILKRYEKNKQACDQVFRLFLVENGKIRERVETCTEEVSLRCDTELTWVLDLHSPSLPGYESVDVYFCNRRSGEFYFGFPTTVSLSEDMRETGSEVLTRVVKRFLMPEEKEKEAKKKWILSVKDMSGTKSVTASSTDILQDLVEQIGGKPYVLSIDRPLILELDGYEAARKDKSLLIKGGSVEDLSSL</sequence>
<protein>
    <recommendedName>
        <fullName evidence="3">ubiquitinyl hydrolase 1</fullName>
        <ecNumber evidence="3">3.4.19.12</ecNumber>
    </recommendedName>
</protein>
<dbReference type="InterPro" id="IPR050164">
    <property type="entry name" value="Peptidase_C19"/>
</dbReference>
<feature type="domain" description="USP" evidence="8">
    <location>
        <begin position="9"/>
        <end position="328"/>
    </location>
</feature>
<comment type="similarity">
    <text evidence="2">Belongs to the peptidase C19 family.</text>
</comment>
<evidence type="ECO:0000256" key="2">
    <source>
        <dbReference type="ARBA" id="ARBA00009085"/>
    </source>
</evidence>
<dbReference type="SUPFAM" id="SSF54001">
    <property type="entry name" value="Cysteine proteinases"/>
    <property type="match status" value="1"/>
</dbReference>
<keyword evidence="7" id="KW-0788">Thiol protease</keyword>
<dbReference type="EMBL" id="ATMH01007334">
    <property type="protein sequence ID" value="EPY24079.1"/>
    <property type="molecule type" value="Genomic_DNA"/>
</dbReference>
<dbReference type="PROSITE" id="PS50235">
    <property type="entry name" value="USP_3"/>
    <property type="match status" value="1"/>
</dbReference>
<keyword evidence="4" id="KW-0645">Protease</keyword>
<evidence type="ECO:0000256" key="3">
    <source>
        <dbReference type="ARBA" id="ARBA00012759"/>
    </source>
</evidence>
<comment type="caution">
    <text evidence="9">The sequence shown here is derived from an EMBL/GenBank/DDBJ whole genome shotgun (WGS) entry which is preliminary data.</text>
</comment>
<evidence type="ECO:0000313" key="9">
    <source>
        <dbReference type="EMBL" id="EPY20643.1"/>
    </source>
</evidence>
<gene>
    <name evidence="10" type="ORF">STCU_07334</name>
    <name evidence="9" type="ORF">STCU_08905</name>
</gene>
<organism evidence="9 11">
    <name type="scientific">Strigomonas culicis</name>
    <dbReference type="NCBI Taxonomy" id="28005"/>
    <lineage>
        <taxon>Eukaryota</taxon>
        <taxon>Discoba</taxon>
        <taxon>Euglenozoa</taxon>
        <taxon>Kinetoplastea</taxon>
        <taxon>Metakinetoplastina</taxon>
        <taxon>Trypanosomatida</taxon>
        <taxon>Trypanosomatidae</taxon>
        <taxon>Strigomonadinae</taxon>
        <taxon>Strigomonas</taxon>
    </lineage>
</organism>
<evidence type="ECO:0000313" key="10">
    <source>
        <dbReference type="EMBL" id="EPY24079.1"/>
    </source>
</evidence>
<evidence type="ECO:0000256" key="6">
    <source>
        <dbReference type="ARBA" id="ARBA00022801"/>
    </source>
</evidence>
<accession>S9TVQ7</accession>
<dbReference type="PANTHER" id="PTHR24006">
    <property type="entry name" value="UBIQUITIN CARBOXYL-TERMINAL HYDROLASE"/>
    <property type="match status" value="1"/>
</dbReference>
<dbReference type="EMBL" id="ATMH01008905">
    <property type="protein sequence ID" value="EPY20643.1"/>
    <property type="molecule type" value="Genomic_DNA"/>
</dbReference>
<dbReference type="GO" id="GO:0004843">
    <property type="term" value="F:cysteine-type deubiquitinase activity"/>
    <property type="evidence" value="ECO:0007669"/>
    <property type="project" value="UniProtKB-EC"/>
</dbReference>
<dbReference type="Pfam" id="PF00443">
    <property type="entry name" value="UCH"/>
    <property type="match status" value="1"/>
</dbReference>
<dbReference type="GO" id="GO:0006508">
    <property type="term" value="P:proteolysis"/>
    <property type="evidence" value="ECO:0007669"/>
    <property type="project" value="UniProtKB-KW"/>
</dbReference>
<dbReference type="InterPro" id="IPR001394">
    <property type="entry name" value="Peptidase_C19_UCH"/>
</dbReference>
<evidence type="ECO:0000313" key="11">
    <source>
        <dbReference type="Proteomes" id="UP000015354"/>
    </source>
</evidence>
<reference evidence="9" key="2">
    <citation type="submission" date="2013-03" db="EMBL/GenBank/DDBJ databases">
        <authorList>
            <person name="Motta M.C.M."/>
            <person name="Martins A.C.A."/>
            <person name="Preta C.M.C.C."/>
            <person name="Silva R."/>
            <person name="de Souza S.S."/>
            <person name="Klein C.C."/>
            <person name="de Almeida L.G.P."/>
            <person name="Cunha O.L."/>
            <person name="Colabardini A.C."/>
            <person name="Lima B.A."/>
            <person name="Machado C.R."/>
            <person name="Soares C.M.A."/>
            <person name="de Menezes C.B.A."/>
            <person name="Bartolomeu D.C."/>
            <person name="Grisard E.C."/>
            <person name="Fantinatti-Garboggini F."/>
            <person name="Rodrigues-Luiz G.F."/>
            <person name="Wagner G."/>
            <person name="Goldman G.H."/>
            <person name="Fietto J.L.R."/>
            <person name="Ciapina L.P."/>
            <person name="Brocchi M."/>
            <person name="Elias M.C."/>
            <person name="Goldman M.H.S."/>
            <person name="Sagot M.-F."/>
            <person name="Pereira M."/>
            <person name="Stoco P.H."/>
            <person name="Teixeira S.M.R."/>
            <person name="de Mendonca-Neto R.P."/>
            <person name="Maciel T.E.F."/>
            <person name="Mendes T.A.O."/>
            <person name="Urmenyi T.P."/>
            <person name="Teixeira M.M.G."/>
            <person name="de Camargo E.F.P."/>
            <person name="de Sousa W."/>
            <person name="Schenkman S."/>
            <person name="de Vasconcelos A.T.R."/>
        </authorList>
    </citation>
    <scope>NUCLEOTIDE SEQUENCE</scope>
</reference>
<evidence type="ECO:0000256" key="1">
    <source>
        <dbReference type="ARBA" id="ARBA00000707"/>
    </source>
</evidence>
<dbReference type="InterPro" id="IPR038765">
    <property type="entry name" value="Papain-like_cys_pep_sf"/>
</dbReference>
<dbReference type="GO" id="GO:0016579">
    <property type="term" value="P:protein deubiquitination"/>
    <property type="evidence" value="ECO:0007669"/>
    <property type="project" value="InterPro"/>
</dbReference>
<dbReference type="Proteomes" id="UP000015354">
    <property type="component" value="Unassembled WGS sequence"/>
</dbReference>
<dbReference type="PROSITE" id="PS00973">
    <property type="entry name" value="USP_2"/>
    <property type="match status" value="1"/>
</dbReference>
<evidence type="ECO:0000256" key="7">
    <source>
        <dbReference type="ARBA" id="ARBA00022807"/>
    </source>
</evidence>
<keyword evidence="11" id="KW-1185">Reference proteome</keyword>
<evidence type="ECO:0000256" key="5">
    <source>
        <dbReference type="ARBA" id="ARBA00022786"/>
    </source>
</evidence>